<protein>
    <submittedName>
        <fullName evidence="1">Uncharacterized protein</fullName>
    </submittedName>
</protein>
<dbReference type="EMBL" id="CP038231">
    <property type="protein sequence ID" value="QDH13354.1"/>
    <property type="molecule type" value="Genomic_DNA"/>
</dbReference>
<sequence>MTETNPTATAPTKPASAKPAILPSVDEVMSNFAAPFADMLVNRKALCHSSHINFPKLLSFPARMRVLIYDYLEASRTGFESQEAATFRALKMLGDAYACEASHPDIREHADEIYLMARAALLVQRQMVNMVRSDSVCFGAALCLAMMTMLPGEAAWLAKSDFASAARAALGESTIL</sequence>
<evidence type="ECO:0000313" key="1">
    <source>
        <dbReference type="EMBL" id="QDH13354.1"/>
    </source>
</evidence>
<dbReference type="Proteomes" id="UP000318709">
    <property type="component" value="Chromosome"/>
</dbReference>
<dbReference type="AlphaFoldDB" id="A0A4Y6U857"/>
<organism evidence="1 2">
    <name type="scientific">Formicincola oecophyllae</name>
    <dbReference type="NCBI Taxonomy" id="2558361"/>
    <lineage>
        <taxon>Bacteria</taxon>
        <taxon>Pseudomonadati</taxon>
        <taxon>Pseudomonadota</taxon>
        <taxon>Alphaproteobacteria</taxon>
        <taxon>Acetobacterales</taxon>
        <taxon>Acetobacteraceae</taxon>
        <taxon>Formicincola</taxon>
    </lineage>
</organism>
<dbReference type="RefSeq" id="WP_141443015.1">
    <property type="nucleotide sequence ID" value="NZ_CP038231.1"/>
</dbReference>
<gene>
    <name evidence="1" type="ORF">E3E12_03100</name>
</gene>
<dbReference type="KEGG" id="swf:E3E12_03100"/>
<keyword evidence="2" id="KW-1185">Reference proteome</keyword>
<accession>A0A4Y6U857</accession>
<name>A0A4Y6U857_9PROT</name>
<evidence type="ECO:0000313" key="2">
    <source>
        <dbReference type="Proteomes" id="UP000318709"/>
    </source>
</evidence>
<reference evidence="1 2" key="1">
    <citation type="submission" date="2019-03" db="EMBL/GenBank/DDBJ databases">
        <title>The complete genome sequence of Swingsia_sp. F3b2 LMG30590(T).</title>
        <authorList>
            <person name="Chua K.-O."/>
            <person name="Chan K.-G."/>
            <person name="See-Too W.-S."/>
        </authorList>
    </citation>
    <scope>NUCLEOTIDE SEQUENCE [LARGE SCALE GENOMIC DNA]</scope>
    <source>
        <strain evidence="1 2">F3b2</strain>
    </source>
</reference>
<proteinExistence type="predicted"/>